<dbReference type="InterPro" id="IPR050595">
    <property type="entry name" value="Bact_response_regulator"/>
</dbReference>
<keyword evidence="1 2" id="KW-0597">Phosphoprotein</keyword>
<gene>
    <name evidence="4" type="ORF">A9Q84_06980</name>
</gene>
<dbReference type="SMART" id="SM00448">
    <property type="entry name" value="REC"/>
    <property type="match status" value="1"/>
</dbReference>
<protein>
    <recommendedName>
        <fullName evidence="3">Response regulatory domain-containing protein</fullName>
    </recommendedName>
</protein>
<feature type="modified residue" description="4-aspartylphosphate" evidence="2">
    <location>
        <position position="52"/>
    </location>
</feature>
<feature type="domain" description="Response regulatory" evidence="3">
    <location>
        <begin position="3"/>
        <end position="120"/>
    </location>
</feature>
<evidence type="ECO:0000313" key="4">
    <source>
        <dbReference type="EMBL" id="OUR97933.1"/>
    </source>
</evidence>
<dbReference type="InterPro" id="IPR001789">
    <property type="entry name" value="Sig_transdc_resp-reg_receiver"/>
</dbReference>
<name>A0A1Y5FFJ8_9BACT</name>
<reference evidence="5" key="1">
    <citation type="journal article" date="2017" name="Proc. Natl. Acad. Sci. U.S.A.">
        <title>Simulation of Deepwater Horizon oil plume reveals substrate specialization within a complex community of hydrocarbon-degraders.</title>
        <authorList>
            <person name="Hu P."/>
            <person name="Dubinsky E.A."/>
            <person name="Probst A.J."/>
            <person name="Wang J."/>
            <person name="Sieber C.M.K."/>
            <person name="Tom L.M."/>
            <person name="Gardinali P."/>
            <person name="Banfield J.F."/>
            <person name="Atlas R.M."/>
            <person name="Andersen G.L."/>
        </authorList>
    </citation>
    <scope>NUCLEOTIDE SEQUENCE [LARGE SCALE GENOMIC DNA]</scope>
</reference>
<dbReference type="PANTHER" id="PTHR44591">
    <property type="entry name" value="STRESS RESPONSE REGULATOR PROTEIN 1"/>
    <property type="match status" value="1"/>
</dbReference>
<dbReference type="InterPro" id="IPR011006">
    <property type="entry name" value="CheY-like_superfamily"/>
</dbReference>
<accession>A0A1Y5FFJ8</accession>
<evidence type="ECO:0000259" key="3">
    <source>
        <dbReference type="PROSITE" id="PS50110"/>
    </source>
</evidence>
<dbReference type="PANTHER" id="PTHR44591:SF25">
    <property type="entry name" value="CHEMOTAXIS TWO-COMPONENT RESPONSE REGULATOR"/>
    <property type="match status" value="1"/>
</dbReference>
<sequence>MSKILVVDDSMVIRKMIKNSLQKEGHEIHQAENGQEGFELFAAHSFDLIITDINMPIMNGFEFSEKVRASSGTSCDIPIIVLSTEFSDEVKERGRNIGINAWMVKPAEEEKLLKAVAFLIENTKMKSA</sequence>
<comment type="caution">
    <text evidence="4">The sequence shown here is derived from an EMBL/GenBank/DDBJ whole genome shotgun (WGS) entry which is preliminary data.</text>
</comment>
<dbReference type="EMBL" id="MAAO01000005">
    <property type="protein sequence ID" value="OUR97933.1"/>
    <property type="molecule type" value="Genomic_DNA"/>
</dbReference>
<dbReference type="PROSITE" id="PS50110">
    <property type="entry name" value="RESPONSE_REGULATORY"/>
    <property type="match status" value="1"/>
</dbReference>
<dbReference type="Proteomes" id="UP000196531">
    <property type="component" value="Unassembled WGS sequence"/>
</dbReference>
<dbReference type="SUPFAM" id="SSF52172">
    <property type="entry name" value="CheY-like"/>
    <property type="match status" value="1"/>
</dbReference>
<dbReference type="GO" id="GO:0000160">
    <property type="term" value="P:phosphorelay signal transduction system"/>
    <property type="evidence" value="ECO:0007669"/>
    <property type="project" value="InterPro"/>
</dbReference>
<organism evidence="4 5">
    <name type="scientific">Halobacteriovorax marinus</name>
    <dbReference type="NCBI Taxonomy" id="97084"/>
    <lineage>
        <taxon>Bacteria</taxon>
        <taxon>Pseudomonadati</taxon>
        <taxon>Bdellovibrionota</taxon>
        <taxon>Bacteriovoracia</taxon>
        <taxon>Bacteriovoracales</taxon>
        <taxon>Halobacteriovoraceae</taxon>
        <taxon>Halobacteriovorax</taxon>
    </lineage>
</organism>
<dbReference type="Pfam" id="PF00072">
    <property type="entry name" value="Response_reg"/>
    <property type="match status" value="1"/>
</dbReference>
<evidence type="ECO:0000313" key="5">
    <source>
        <dbReference type="Proteomes" id="UP000196531"/>
    </source>
</evidence>
<evidence type="ECO:0000256" key="2">
    <source>
        <dbReference type="PROSITE-ProRule" id="PRU00169"/>
    </source>
</evidence>
<dbReference type="AlphaFoldDB" id="A0A1Y5FFJ8"/>
<evidence type="ECO:0000256" key="1">
    <source>
        <dbReference type="ARBA" id="ARBA00022553"/>
    </source>
</evidence>
<proteinExistence type="predicted"/>
<dbReference type="Gene3D" id="3.40.50.2300">
    <property type="match status" value="1"/>
</dbReference>